<dbReference type="Proteomes" id="UP001597314">
    <property type="component" value="Unassembled WGS sequence"/>
</dbReference>
<evidence type="ECO:0000256" key="4">
    <source>
        <dbReference type="ARBA" id="ARBA00022833"/>
    </source>
</evidence>
<protein>
    <submittedName>
        <fullName evidence="6">Cytidine deaminase</fullName>
        <ecNumber evidence="6">3.5.4.5</ecNumber>
    </submittedName>
</protein>
<dbReference type="Pfam" id="PF00383">
    <property type="entry name" value="dCMP_cyt_deam_1"/>
    <property type="match status" value="1"/>
</dbReference>
<evidence type="ECO:0000313" key="7">
    <source>
        <dbReference type="Proteomes" id="UP001597314"/>
    </source>
</evidence>
<gene>
    <name evidence="6" type="ORF">ACFSOX_14575</name>
</gene>
<keyword evidence="7" id="KW-1185">Reference proteome</keyword>
<dbReference type="InterPro" id="IPR016192">
    <property type="entry name" value="APOBEC/CMP_deaminase_Zn-bd"/>
</dbReference>
<dbReference type="PANTHER" id="PTHR11644">
    <property type="entry name" value="CYTIDINE DEAMINASE"/>
    <property type="match status" value="1"/>
</dbReference>
<sequence>MSSLAPDDRELCAAAAAAAARAYEPYSGFSVGAAVRTRSGAIHSGSNLEVAAYRLGTCAEVTAISRANADGDFDITTIAIVGHPTGRPGAGLEIVTPCGGCRQMIMEASQVAGGDIKVISCDGTLTRCLVAPISVLLPYAFGPRNLGIDVARHRRKA</sequence>
<proteinExistence type="inferred from homology"/>
<evidence type="ECO:0000256" key="1">
    <source>
        <dbReference type="ARBA" id="ARBA00006576"/>
    </source>
</evidence>
<dbReference type="PANTHER" id="PTHR11644:SF2">
    <property type="entry name" value="CYTIDINE DEAMINASE"/>
    <property type="match status" value="1"/>
</dbReference>
<dbReference type="InterPro" id="IPR002125">
    <property type="entry name" value="CMP_dCMP_dom"/>
</dbReference>
<comment type="similarity">
    <text evidence="1">Belongs to the cytidine and deoxycytidylate deaminase family.</text>
</comment>
<keyword evidence="3 6" id="KW-0378">Hydrolase</keyword>
<feature type="domain" description="CMP/dCMP-type deaminase" evidence="5">
    <location>
        <begin position="6"/>
        <end position="144"/>
    </location>
</feature>
<evidence type="ECO:0000256" key="2">
    <source>
        <dbReference type="ARBA" id="ARBA00022723"/>
    </source>
</evidence>
<keyword evidence="4" id="KW-0862">Zinc</keyword>
<dbReference type="PROSITE" id="PS00903">
    <property type="entry name" value="CYT_DCMP_DEAMINASES_1"/>
    <property type="match status" value="1"/>
</dbReference>
<dbReference type="Gene3D" id="3.40.140.10">
    <property type="entry name" value="Cytidine Deaminase, domain 2"/>
    <property type="match status" value="1"/>
</dbReference>
<dbReference type="CDD" id="cd01283">
    <property type="entry name" value="cytidine_deaminase"/>
    <property type="match status" value="1"/>
</dbReference>
<accession>A0ABW5AN45</accession>
<evidence type="ECO:0000256" key="3">
    <source>
        <dbReference type="ARBA" id="ARBA00022801"/>
    </source>
</evidence>
<dbReference type="EC" id="3.5.4.5" evidence="6"/>
<evidence type="ECO:0000259" key="5">
    <source>
        <dbReference type="PROSITE" id="PS51747"/>
    </source>
</evidence>
<name>A0ABW5AN45_9BRAD</name>
<dbReference type="InterPro" id="IPR050202">
    <property type="entry name" value="Cyt/Deoxycyt_deaminase"/>
</dbReference>
<keyword evidence="2" id="KW-0479">Metal-binding</keyword>
<evidence type="ECO:0000313" key="6">
    <source>
        <dbReference type="EMBL" id="MFD2183381.1"/>
    </source>
</evidence>
<dbReference type="InterPro" id="IPR016193">
    <property type="entry name" value="Cytidine_deaminase-like"/>
</dbReference>
<dbReference type="PROSITE" id="PS51747">
    <property type="entry name" value="CYT_DCMP_DEAMINASES_2"/>
    <property type="match status" value="1"/>
</dbReference>
<dbReference type="EMBL" id="JBHUIW010000016">
    <property type="protein sequence ID" value="MFD2183381.1"/>
    <property type="molecule type" value="Genomic_DNA"/>
</dbReference>
<dbReference type="NCBIfam" id="NF004064">
    <property type="entry name" value="PRK05578.1"/>
    <property type="match status" value="1"/>
</dbReference>
<dbReference type="SUPFAM" id="SSF53927">
    <property type="entry name" value="Cytidine deaminase-like"/>
    <property type="match status" value="1"/>
</dbReference>
<reference evidence="7" key="1">
    <citation type="journal article" date="2019" name="Int. J. Syst. Evol. Microbiol.">
        <title>The Global Catalogue of Microorganisms (GCM) 10K type strain sequencing project: providing services to taxonomists for standard genome sequencing and annotation.</title>
        <authorList>
            <consortium name="The Broad Institute Genomics Platform"/>
            <consortium name="The Broad Institute Genome Sequencing Center for Infectious Disease"/>
            <person name="Wu L."/>
            <person name="Ma J."/>
        </authorList>
    </citation>
    <scope>NUCLEOTIDE SEQUENCE [LARGE SCALE GENOMIC DNA]</scope>
    <source>
        <strain evidence="7">CGMCC 1.6774</strain>
    </source>
</reference>
<dbReference type="GO" id="GO:0004126">
    <property type="term" value="F:cytidine deaminase activity"/>
    <property type="evidence" value="ECO:0007669"/>
    <property type="project" value="UniProtKB-EC"/>
</dbReference>
<organism evidence="6 7">
    <name type="scientific">Rhodoplanes azumiensis</name>
    <dbReference type="NCBI Taxonomy" id="1897628"/>
    <lineage>
        <taxon>Bacteria</taxon>
        <taxon>Pseudomonadati</taxon>
        <taxon>Pseudomonadota</taxon>
        <taxon>Alphaproteobacteria</taxon>
        <taxon>Hyphomicrobiales</taxon>
        <taxon>Nitrobacteraceae</taxon>
        <taxon>Rhodoplanes</taxon>
    </lineage>
</organism>
<dbReference type="RefSeq" id="WP_378478537.1">
    <property type="nucleotide sequence ID" value="NZ_JBHUIW010000016.1"/>
</dbReference>
<comment type="caution">
    <text evidence="6">The sequence shown here is derived from an EMBL/GenBank/DDBJ whole genome shotgun (WGS) entry which is preliminary data.</text>
</comment>